<keyword evidence="4" id="KW-1185">Reference proteome</keyword>
<reference evidence="3 4" key="1">
    <citation type="submission" date="2019-08" db="EMBL/GenBank/DDBJ databases">
        <title>Whole genome of Aphis craccivora.</title>
        <authorList>
            <person name="Voronova N.V."/>
            <person name="Shulinski R.S."/>
            <person name="Bandarenka Y.V."/>
            <person name="Zhorov D.G."/>
            <person name="Warner D."/>
        </authorList>
    </citation>
    <scope>NUCLEOTIDE SEQUENCE [LARGE SCALE GENOMIC DNA]</scope>
    <source>
        <strain evidence="3">180601</strain>
        <tissue evidence="3">Whole Body</tissue>
    </source>
</reference>
<dbReference type="CDD" id="cd09274">
    <property type="entry name" value="RNase_HI_RT_Ty3"/>
    <property type="match status" value="1"/>
</dbReference>
<dbReference type="Gene3D" id="3.30.420.10">
    <property type="entry name" value="Ribonuclease H-like superfamily/Ribonuclease H"/>
    <property type="match status" value="1"/>
</dbReference>
<proteinExistence type="predicted"/>
<evidence type="ECO:0000256" key="1">
    <source>
        <dbReference type="ARBA" id="ARBA00012493"/>
    </source>
</evidence>
<protein>
    <recommendedName>
        <fullName evidence="1">RNA-directed DNA polymerase</fullName>
        <ecNumber evidence="1">2.7.7.49</ecNumber>
    </recommendedName>
</protein>
<dbReference type="Gene3D" id="1.10.340.70">
    <property type="match status" value="1"/>
</dbReference>
<dbReference type="GO" id="GO:0042575">
    <property type="term" value="C:DNA polymerase complex"/>
    <property type="evidence" value="ECO:0007669"/>
    <property type="project" value="UniProtKB-ARBA"/>
</dbReference>
<dbReference type="InterPro" id="IPR041577">
    <property type="entry name" value="RT_RNaseH_2"/>
</dbReference>
<dbReference type="InterPro" id="IPR041588">
    <property type="entry name" value="Integrase_H2C2"/>
</dbReference>
<dbReference type="InterPro" id="IPR012337">
    <property type="entry name" value="RNaseH-like_sf"/>
</dbReference>
<dbReference type="InterPro" id="IPR001584">
    <property type="entry name" value="Integrase_cat-core"/>
</dbReference>
<sequence length="585" mass="68164">MGRYRFLRMPFGISSAPEIFHKKFKQTFEGLDEEHDERLRKVLQRASERNVKFNKSKCKFNISKVNFLGHEITNAGIKPDYNKIKTIKELKPPENKEALQGILGVLIKKDVIFEWTKLHSDAFDKLKEMLISEPVLQYYDSKLPSTLSVDASKDGLGAVLLQNNLPVIYASKSLTESQKKYAQIEKEALGIAFGCHRFHQYVYGRKVIVETDHRPLEAIFKKPLVLCPLRLQRILIKLQQYELIVKYKPGKELVIADTLSRTKAEGDSLFDDWEKREVEVTIEEVNVNLLISENKRDQIRLATELDKELNLLKNYVVEGWPEKREQLNEETKKYWECKELITVHDGVLYKSNRMIVPENLKSAMLKRIHFIHMGIEKCKYRARRCFNWVGMKKDIEEVVNKCQICLKYRKTNTKEPLECSEVPDKPWQVVGTDLFYFQGKNYVLIVDYFSKFVEFELIPKLTSSNTINAIKSIFSRHGVPETIRSDGGIQYTSEEFQKFVKEWNIKHIVSSPTNAQSNGMVERHIQTIKKMLIKADEDNKDVYLTLLEYRNTPISKDLASPAEILMGRKIKGLLPIKDEKEKYVE</sequence>
<name>A0A6G0Z1X1_APHCR</name>
<organism evidence="3 4">
    <name type="scientific">Aphis craccivora</name>
    <name type="common">Cowpea aphid</name>
    <dbReference type="NCBI Taxonomy" id="307492"/>
    <lineage>
        <taxon>Eukaryota</taxon>
        <taxon>Metazoa</taxon>
        <taxon>Ecdysozoa</taxon>
        <taxon>Arthropoda</taxon>
        <taxon>Hexapoda</taxon>
        <taxon>Insecta</taxon>
        <taxon>Pterygota</taxon>
        <taxon>Neoptera</taxon>
        <taxon>Paraneoptera</taxon>
        <taxon>Hemiptera</taxon>
        <taxon>Sternorrhyncha</taxon>
        <taxon>Aphidomorpha</taxon>
        <taxon>Aphidoidea</taxon>
        <taxon>Aphididae</taxon>
        <taxon>Aphidini</taxon>
        <taxon>Aphis</taxon>
        <taxon>Aphis</taxon>
    </lineage>
</organism>
<dbReference type="GO" id="GO:0003676">
    <property type="term" value="F:nucleic acid binding"/>
    <property type="evidence" value="ECO:0007669"/>
    <property type="project" value="InterPro"/>
</dbReference>
<evidence type="ECO:0000313" key="3">
    <source>
        <dbReference type="EMBL" id="KAF0764619.1"/>
    </source>
</evidence>
<feature type="domain" description="Integrase catalytic" evidence="2">
    <location>
        <begin position="419"/>
        <end position="583"/>
    </location>
</feature>
<evidence type="ECO:0000313" key="4">
    <source>
        <dbReference type="Proteomes" id="UP000478052"/>
    </source>
</evidence>
<dbReference type="InterPro" id="IPR036397">
    <property type="entry name" value="RNaseH_sf"/>
</dbReference>
<dbReference type="GO" id="GO:0015074">
    <property type="term" value="P:DNA integration"/>
    <property type="evidence" value="ECO:0007669"/>
    <property type="project" value="InterPro"/>
</dbReference>
<dbReference type="PANTHER" id="PTHR37984">
    <property type="entry name" value="PROTEIN CBG26694"/>
    <property type="match status" value="1"/>
</dbReference>
<dbReference type="Gene3D" id="3.30.70.270">
    <property type="match status" value="2"/>
</dbReference>
<dbReference type="FunFam" id="1.10.340.70:FF:000004">
    <property type="entry name" value="Retrovirus-related Pol polyprotein from transposon 297-like Protein"/>
    <property type="match status" value="1"/>
</dbReference>
<dbReference type="PANTHER" id="PTHR37984:SF7">
    <property type="entry name" value="INTEGRASE CATALYTIC DOMAIN-CONTAINING PROTEIN"/>
    <property type="match status" value="1"/>
</dbReference>
<dbReference type="FunFam" id="3.30.420.10:FF:000063">
    <property type="entry name" value="Retrovirus-related Pol polyprotein from transposon 297-like Protein"/>
    <property type="match status" value="1"/>
</dbReference>
<feature type="non-terminal residue" evidence="3">
    <location>
        <position position="585"/>
    </location>
</feature>
<dbReference type="InterPro" id="IPR043502">
    <property type="entry name" value="DNA/RNA_pol_sf"/>
</dbReference>
<dbReference type="InterPro" id="IPR050951">
    <property type="entry name" value="Retrovirus_Pol_polyprotein"/>
</dbReference>
<evidence type="ECO:0000259" key="2">
    <source>
        <dbReference type="PROSITE" id="PS50994"/>
    </source>
</evidence>
<dbReference type="SUPFAM" id="SSF53098">
    <property type="entry name" value="Ribonuclease H-like"/>
    <property type="match status" value="1"/>
</dbReference>
<dbReference type="GO" id="GO:0003964">
    <property type="term" value="F:RNA-directed DNA polymerase activity"/>
    <property type="evidence" value="ECO:0007669"/>
    <property type="project" value="UniProtKB-EC"/>
</dbReference>
<dbReference type="Pfam" id="PF17919">
    <property type="entry name" value="RT_RNaseH_2"/>
    <property type="match status" value="1"/>
</dbReference>
<dbReference type="Pfam" id="PF00665">
    <property type="entry name" value="rve"/>
    <property type="match status" value="1"/>
</dbReference>
<dbReference type="OrthoDB" id="6618109at2759"/>
<dbReference type="EMBL" id="VUJU01001589">
    <property type="protein sequence ID" value="KAF0764619.1"/>
    <property type="molecule type" value="Genomic_DNA"/>
</dbReference>
<dbReference type="EC" id="2.7.7.49" evidence="1"/>
<dbReference type="PROSITE" id="PS50994">
    <property type="entry name" value="INTEGRASE"/>
    <property type="match status" value="1"/>
</dbReference>
<dbReference type="Proteomes" id="UP000478052">
    <property type="component" value="Unassembled WGS sequence"/>
</dbReference>
<dbReference type="AlphaFoldDB" id="A0A6G0Z1X1"/>
<dbReference type="Pfam" id="PF17921">
    <property type="entry name" value="Integrase_H2C2"/>
    <property type="match status" value="1"/>
</dbReference>
<dbReference type="InterPro" id="IPR043128">
    <property type="entry name" value="Rev_trsase/Diguanyl_cyclase"/>
</dbReference>
<dbReference type="SUPFAM" id="SSF56672">
    <property type="entry name" value="DNA/RNA polymerases"/>
    <property type="match status" value="1"/>
</dbReference>
<comment type="caution">
    <text evidence="3">The sequence shown here is derived from an EMBL/GenBank/DDBJ whole genome shotgun (WGS) entry which is preliminary data.</text>
</comment>
<accession>A0A6G0Z1X1</accession>
<gene>
    <name evidence="3" type="ORF">FWK35_00011318</name>
</gene>